<dbReference type="Gene3D" id="3.40.50.10490">
    <property type="entry name" value="Glucose-6-phosphate isomerase like protein, domain 1"/>
    <property type="match status" value="3"/>
</dbReference>
<name>A0A1I5UV39_9PSEU</name>
<dbReference type="InterPro" id="IPR001347">
    <property type="entry name" value="SIS_dom"/>
</dbReference>
<dbReference type="GO" id="GO:0097367">
    <property type="term" value="F:carbohydrate derivative binding"/>
    <property type="evidence" value="ECO:0007669"/>
    <property type="project" value="InterPro"/>
</dbReference>
<evidence type="ECO:0000313" key="4">
    <source>
        <dbReference type="EMBL" id="SFP99184.1"/>
    </source>
</evidence>
<sequence length="321" mass="33439">MSEPSSPESFSPETSASGAADASGALAAPEHGSFVAAELASQPQMWRAAADCAAPAALALPRPGERVAVVGCGTSWFVAMSYAAAREQRGLGVTDAFAGSEYPAGREYDRVVAISRSGTTTEIIELLSALAGQRTTLITAVGDGPAASVAAEVVELPFADERSVVQTRFATSTLALLRAGLGDDIGELARQAGRALLEPLDDLLDAEQVTFIGRGAAVGISCEAALKTREAAQFWAEAYPAMDYRHGPIAIAQPGRLVWSFGETPDGLAGDIARTGARFVHHDLDPLAGLVVAQRFAVALARRRGLDPDRPRSLTRSVILA</sequence>
<dbReference type="InterPro" id="IPR035490">
    <property type="entry name" value="GlmS/FrlB_SIS"/>
</dbReference>
<protein>
    <submittedName>
        <fullName evidence="4">Fructoselysine-6-P-deglycase FrlB with duplicated sugar isomerase (SIS) domain</fullName>
    </submittedName>
</protein>
<keyword evidence="1" id="KW-0677">Repeat</keyword>
<dbReference type="CDD" id="cd05009">
    <property type="entry name" value="SIS_GlmS_GlmD_2"/>
    <property type="match status" value="1"/>
</dbReference>
<proteinExistence type="predicted"/>
<dbReference type="CDD" id="cd05008">
    <property type="entry name" value="SIS_GlmS_GlmD_1"/>
    <property type="match status" value="1"/>
</dbReference>
<dbReference type="SUPFAM" id="SSF53697">
    <property type="entry name" value="SIS domain"/>
    <property type="match status" value="1"/>
</dbReference>
<dbReference type="EMBL" id="FOWC01000008">
    <property type="protein sequence ID" value="SFP99184.1"/>
    <property type="molecule type" value="Genomic_DNA"/>
</dbReference>
<feature type="region of interest" description="Disordered" evidence="2">
    <location>
        <begin position="1"/>
        <end position="23"/>
    </location>
</feature>
<dbReference type="PANTHER" id="PTHR10937">
    <property type="entry name" value="GLUCOSAMINE--FRUCTOSE-6-PHOSPHATE AMINOTRANSFERASE, ISOMERIZING"/>
    <property type="match status" value="1"/>
</dbReference>
<dbReference type="GO" id="GO:0016853">
    <property type="term" value="F:isomerase activity"/>
    <property type="evidence" value="ECO:0007669"/>
    <property type="project" value="UniProtKB-KW"/>
</dbReference>
<gene>
    <name evidence="4" type="ORF">SAMN05421854_108105</name>
</gene>
<evidence type="ECO:0000256" key="1">
    <source>
        <dbReference type="ARBA" id="ARBA00022737"/>
    </source>
</evidence>
<reference evidence="4 5" key="1">
    <citation type="submission" date="2016-10" db="EMBL/GenBank/DDBJ databases">
        <authorList>
            <person name="de Groot N.N."/>
        </authorList>
    </citation>
    <scope>NUCLEOTIDE SEQUENCE [LARGE SCALE GENOMIC DNA]</scope>
    <source>
        <strain evidence="4 5">DSM 44637</strain>
    </source>
</reference>
<dbReference type="Proteomes" id="UP000199137">
    <property type="component" value="Unassembled WGS sequence"/>
</dbReference>
<evidence type="ECO:0000313" key="5">
    <source>
        <dbReference type="Proteomes" id="UP000199137"/>
    </source>
</evidence>
<accession>A0A1I5UV39</accession>
<dbReference type="InterPro" id="IPR035466">
    <property type="entry name" value="GlmS/AgaS_SIS"/>
</dbReference>
<dbReference type="GO" id="GO:1901135">
    <property type="term" value="P:carbohydrate derivative metabolic process"/>
    <property type="evidence" value="ECO:0007669"/>
    <property type="project" value="InterPro"/>
</dbReference>
<dbReference type="InterPro" id="IPR046348">
    <property type="entry name" value="SIS_dom_sf"/>
</dbReference>
<evidence type="ECO:0000256" key="2">
    <source>
        <dbReference type="SAM" id="MobiDB-lite"/>
    </source>
</evidence>
<organism evidence="4 5">
    <name type="scientific">Amycolatopsis rubida</name>
    <dbReference type="NCBI Taxonomy" id="112413"/>
    <lineage>
        <taxon>Bacteria</taxon>
        <taxon>Bacillati</taxon>
        <taxon>Actinomycetota</taxon>
        <taxon>Actinomycetes</taxon>
        <taxon>Pseudonocardiales</taxon>
        <taxon>Pseudonocardiaceae</taxon>
        <taxon>Amycolatopsis</taxon>
    </lineage>
</organism>
<keyword evidence="4" id="KW-0413">Isomerase</keyword>
<evidence type="ECO:0000259" key="3">
    <source>
        <dbReference type="PROSITE" id="PS51464"/>
    </source>
</evidence>
<dbReference type="PROSITE" id="PS51464">
    <property type="entry name" value="SIS"/>
    <property type="match status" value="1"/>
</dbReference>
<feature type="domain" description="SIS" evidence="3">
    <location>
        <begin position="56"/>
        <end position="199"/>
    </location>
</feature>
<dbReference type="AlphaFoldDB" id="A0A1I5UV39"/>
<dbReference type="STRING" id="112413.SAMN05421854_108105"/>